<reference evidence="5" key="2">
    <citation type="submission" date="2010-05" db="EMBL/GenBank/DDBJ databases">
        <authorList>
            <person name="Almeida L.G."/>
            <person name="Nicolas M.F."/>
            <person name="Souza R.C."/>
            <person name="Vasconcelos A.T.R."/>
        </authorList>
    </citation>
    <scope>NUCLEOTIDE SEQUENCE</scope>
</reference>
<feature type="region of interest" description="Disordered" evidence="3">
    <location>
        <begin position="309"/>
        <end position="329"/>
    </location>
</feature>
<sequence>MIHVGDNTWNLKVFITDLQVTKTLRVRGDLHIGGVMLRLVDPGKAAIARRCMGPAAAAGQARLVESSQQPAPPAPRSPPGGTYHHRSIHGEKADLSVVLLGLLRRWLALMLLRFCFGDCRRRYVIIAIVASHQHQNQHQHINHTAASAASGAGSGGKRTAHQDELREFPISECSIDAKDAKEKGSYPAPRPGCADENPKDWSDHALWWPVRNQWLTRTKSTLDQVGLHADALLHFTPMHKTLRVQATQSNGICQRKLRAKLHAITANYLREHSGHTTSADVRCCGQCRPVMVVVTCDSWRYCCERANDRSDPPQIETRSDTQSDPILKPNDAIAGRWKCQTTPRTTIPEHPHLSGLTNSGGDHIRTLSSVWILDDKLIRHDPLRKETEEEKEERGHMPDLRYLDCRVDFSIKTFGAVVALCKDLGIRHPEELSLCKPLEPMHLKKNYADLAKKKIPIEHNGSGRDYIQPAVDTNTFIPVTAHNLNGSNGSLDGPMNHGPFSCAPVPHSNSFSTPKQGLQSTPISSPTGTLRHGHASSGFSESSSSIGDPADNLAYSPCAPSPEARSRLVKPKTLIERARMNIGWLDSSLSIMEQGIREFETLCLRFKYYTFFDLNPKYDQVRINQLYEQAKWQLLNEEIDCTEEEMLMFGALQLQVNLQNEIPQPDSGIDTSSLDNAADDDVDAALRELQITLEGPSNGVNAGDITHIPELTDYLRFLKPKKFTLKGYKRYWFTYKDLHLHLYKSREDARANNAPQVTINLRGCEVTPEVNLSQKKFNIKLEVPLEQSINSEMWIRCDNEEQYAKWMAACRLASKGRSLADSSYDSEVASIRSFLSMQKPAQAPAININPSAMDPNEYLAPRYSKKLKSKGIMRMLEAHANVKDLPLIEAKLSYIRAWQSLPEFGVTLFVIKFDGHKKEELLGVASNRIMKMDITTGDHLKTWRYNTMKAWNVNWEIRCMMVQFQGESVVFSCLSADCKVIHEFIGGYIFMSMRSKETNQTLNEELYHKLTGGWN</sequence>
<dbReference type="InterPro" id="IPR037843">
    <property type="entry name" value="Kindlin/fermitin"/>
</dbReference>
<dbReference type="InterPro" id="IPR037837">
    <property type="entry name" value="PH_Kindlin/fermitin"/>
</dbReference>
<dbReference type="CDD" id="cd14473">
    <property type="entry name" value="FERM_B-lobe"/>
    <property type="match status" value="1"/>
</dbReference>
<evidence type="ECO:0000256" key="1">
    <source>
        <dbReference type="ARBA" id="ARBA00008052"/>
    </source>
</evidence>
<evidence type="ECO:0000256" key="3">
    <source>
        <dbReference type="SAM" id="MobiDB-lite"/>
    </source>
</evidence>
<reference evidence="5" key="3">
    <citation type="journal article" date="2013" name="Nucleic Acids Res.">
        <title>The genome of Anopheles darlingi, the main neotropical malaria vector.</title>
        <authorList>
            <person name="Marinotti O."/>
            <person name="Cerqueira G.C."/>
            <person name="de Almeida L.G."/>
            <person name="Ferro M.I."/>
            <person name="Loreto E.L."/>
            <person name="Zaha A."/>
            <person name="Teixeira S.M."/>
            <person name="Wespiser A.R."/>
            <person name="Almeida E Silva A."/>
            <person name="Schlindwein A.D."/>
            <person name="Pacheco A.C."/>
            <person name="Silva A.L."/>
            <person name="Graveley B.R."/>
            <person name="Walenz B.P."/>
            <person name="Lima Bde A."/>
            <person name="Ribeiro C.A."/>
            <person name="Nunes-Silva C.G."/>
            <person name="de Carvalho C.R."/>
            <person name="Soares C.M."/>
            <person name="de Menezes C.B."/>
            <person name="Matiolli C."/>
            <person name="Caffrey D."/>
            <person name="Araujo D.A."/>
            <person name="de Oliveira D.M."/>
            <person name="Golenbock D."/>
            <person name="Grisard E.C."/>
            <person name="Fantinatti-Garboggini F."/>
            <person name="de Carvalho F.M."/>
            <person name="Barcellos F.G."/>
            <person name="Prosdocimi F."/>
            <person name="May G."/>
            <person name="Azevedo Junior G.M."/>
            <person name="Guimaraes G.M."/>
            <person name="Goldman G.H."/>
            <person name="Padilha I.Q."/>
            <person name="Batista Jda S."/>
            <person name="Ferro J.A."/>
            <person name="Ribeiro J.M."/>
            <person name="Fietto J.L."/>
            <person name="Dabbas K.M."/>
            <person name="Cerdeira L."/>
            <person name="Agnez-Lima L.F."/>
            <person name="Brocchi M."/>
            <person name="de Carvalho M.O."/>
            <person name="Teixeira Mde M."/>
            <person name="Diniz Maia Mde M."/>
            <person name="Goldman M.H."/>
            <person name="Cruz Schneider M.P."/>
            <person name="Felipe M.S."/>
            <person name="Hungria M."/>
            <person name="Nicolas M.F."/>
            <person name="Pereira M."/>
            <person name="Montes M.A."/>
            <person name="Cantao M.E."/>
            <person name="Vincentz M."/>
            <person name="Rafael M.S."/>
            <person name="Silverman N."/>
            <person name="Stoco P.H."/>
            <person name="Souza R.C."/>
            <person name="Vicentini R."/>
            <person name="Gazzinelli R.T."/>
            <person name="Neves Rde O."/>
            <person name="Silva R."/>
            <person name="Astolfi-Filho S."/>
            <person name="Maciel T.E."/>
            <person name="Urmenyi T.P."/>
            <person name="Tadei W.P."/>
            <person name="Camargo E.P."/>
            <person name="de Vasconcelos A.T."/>
        </authorList>
    </citation>
    <scope>NUCLEOTIDE SEQUENCE</scope>
</reference>
<protein>
    <submittedName>
        <fullName evidence="5">Fermitin 1</fullName>
    </submittedName>
</protein>
<dbReference type="SMART" id="SM00295">
    <property type="entry name" value="B41"/>
    <property type="match status" value="1"/>
</dbReference>
<accession>W5J2Y7</accession>
<feature type="compositionally biased region" description="Low complexity" evidence="3">
    <location>
        <begin position="536"/>
        <end position="545"/>
    </location>
</feature>
<dbReference type="eggNOG" id="KOG3727">
    <property type="taxonomic scope" value="Eukaryota"/>
</dbReference>
<evidence type="ECO:0000256" key="2">
    <source>
        <dbReference type="ARBA" id="ARBA00022889"/>
    </source>
</evidence>
<dbReference type="Pfam" id="PF00373">
    <property type="entry name" value="FERM_M"/>
    <property type="match status" value="1"/>
</dbReference>
<dbReference type="InterPro" id="IPR019748">
    <property type="entry name" value="FERM_central"/>
</dbReference>
<comment type="caution">
    <text evidence="5">The sequence shown here is derived from an EMBL/GenBank/DDBJ whole genome shotgun (WGS) entry which is preliminary data.</text>
</comment>
<dbReference type="VEuPathDB" id="VectorBase:ADAC009668"/>
<dbReference type="CDD" id="cd13205">
    <property type="entry name" value="FERM_C_fermitin"/>
    <property type="match status" value="1"/>
</dbReference>
<dbReference type="Pfam" id="PF18124">
    <property type="entry name" value="Kindlin_2_N"/>
    <property type="match status" value="2"/>
</dbReference>
<gene>
    <name evidence="5" type="ORF">AND_009668</name>
</gene>
<organism evidence="5">
    <name type="scientific">Anopheles darlingi</name>
    <name type="common">Mosquito</name>
    <dbReference type="NCBI Taxonomy" id="43151"/>
    <lineage>
        <taxon>Eukaryota</taxon>
        <taxon>Metazoa</taxon>
        <taxon>Ecdysozoa</taxon>
        <taxon>Arthropoda</taxon>
        <taxon>Hexapoda</taxon>
        <taxon>Insecta</taxon>
        <taxon>Pterygota</taxon>
        <taxon>Neoptera</taxon>
        <taxon>Endopterygota</taxon>
        <taxon>Diptera</taxon>
        <taxon>Nematocera</taxon>
        <taxon>Culicoidea</taxon>
        <taxon>Culicidae</taxon>
        <taxon>Anophelinae</taxon>
        <taxon>Anopheles</taxon>
    </lineage>
</organism>
<name>W5J2Y7_ANODA</name>
<dbReference type="InterPro" id="IPR001849">
    <property type="entry name" value="PH_domain"/>
</dbReference>
<dbReference type="PANTHER" id="PTHR16160:SF13">
    <property type="entry name" value="FERMITIN 2-RELATED"/>
    <property type="match status" value="1"/>
</dbReference>
<dbReference type="Gene3D" id="3.10.20.90">
    <property type="entry name" value="Phosphatidylinositol 3-kinase Catalytic Subunit, Chain A, domain 1"/>
    <property type="match status" value="3"/>
</dbReference>
<dbReference type="Gene3D" id="2.30.29.30">
    <property type="entry name" value="Pleckstrin-homology domain (PH domain)/Phosphotyrosine-binding domain (PTB)"/>
    <property type="match status" value="2"/>
</dbReference>
<dbReference type="GO" id="GO:0048731">
    <property type="term" value="P:system development"/>
    <property type="evidence" value="ECO:0007669"/>
    <property type="project" value="UniProtKB-ARBA"/>
</dbReference>
<dbReference type="InterPro" id="IPR019749">
    <property type="entry name" value="Band_41_domain"/>
</dbReference>
<dbReference type="PANTHER" id="PTHR16160">
    <property type="entry name" value="FERMITIN 2-RELATED"/>
    <property type="match status" value="1"/>
</dbReference>
<proteinExistence type="inferred from homology"/>
<dbReference type="HOGENOM" id="CLU_011611_0_0_1"/>
<dbReference type="FunCoup" id="W5J2Y7">
    <property type="interactions" value="287"/>
</dbReference>
<dbReference type="Pfam" id="PF00169">
    <property type="entry name" value="PH"/>
    <property type="match status" value="1"/>
</dbReference>
<dbReference type="PROSITE" id="PS50003">
    <property type="entry name" value="PH_DOMAIN"/>
    <property type="match status" value="1"/>
</dbReference>
<dbReference type="SUPFAM" id="SSF47031">
    <property type="entry name" value="Second domain of FERM"/>
    <property type="match status" value="1"/>
</dbReference>
<dbReference type="GO" id="GO:0048513">
    <property type="term" value="P:animal organ development"/>
    <property type="evidence" value="ECO:0007669"/>
    <property type="project" value="UniProtKB-ARBA"/>
</dbReference>
<dbReference type="AlphaFoldDB" id="W5J2Y7"/>
<dbReference type="GO" id="GO:0007229">
    <property type="term" value="P:integrin-mediated signaling pathway"/>
    <property type="evidence" value="ECO:0007669"/>
    <property type="project" value="InterPro"/>
</dbReference>
<feature type="region of interest" description="Disordered" evidence="3">
    <location>
        <begin position="508"/>
        <end position="564"/>
    </location>
</feature>
<dbReference type="EMBL" id="ADMH02002125">
    <property type="protein sequence ID" value="ETN58682.1"/>
    <property type="molecule type" value="Genomic_DNA"/>
</dbReference>
<feature type="region of interest" description="Disordered" evidence="3">
    <location>
        <begin position="62"/>
        <end position="87"/>
    </location>
</feature>
<dbReference type="SMART" id="SM00233">
    <property type="entry name" value="PH"/>
    <property type="match status" value="1"/>
</dbReference>
<feature type="compositionally biased region" description="Basic and acidic residues" evidence="3">
    <location>
        <begin position="309"/>
        <end position="321"/>
    </location>
</feature>
<dbReference type="SUPFAM" id="SSF50729">
    <property type="entry name" value="PH domain-like"/>
    <property type="match status" value="2"/>
</dbReference>
<keyword evidence="2" id="KW-0130">Cell adhesion</keyword>
<dbReference type="GO" id="GO:0030055">
    <property type="term" value="C:cell-substrate junction"/>
    <property type="evidence" value="ECO:0007669"/>
    <property type="project" value="TreeGrafter"/>
</dbReference>
<dbReference type="InterPro" id="IPR035963">
    <property type="entry name" value="FERM_2"/>
</dbReference>
<evidence type="ECO:0000313" key="5">
    <source>
        <dbReference type="EMBL" id="ETN58682.1"/>
    </source>
</evidence>
<dbReference type="InterPro" id="IPR014352">
    <property type="entry name" value="FERM/acyl-CoA-bd_prot_sf"/>
</dbReference>
<dbReference type="CDD" id="cd17096">
    <property type="entry name" value="FERM_F1_kindlins"/>
    <property type="match status" value="1"/>
</dbReference>
<dbReference type="FunFam" id="2.30.29.30:FF:000037">
    <property type="entry name" value="Fermitin family homolog 2"/>
    <property type="match status" value="1"/>
</dbReference>
<comment type="similarity">
    <text evidence="1">Belongs to the kindlin family.</text>
</comment>
<dbReference type="GO" id="GO:0005178">
    <property type="term" value="F:integrin binding"/>
    <property type="evidence" value="ECO:0007669"/>
    <property type="project" value="TreeGrafter"/>
</dbReference>
<dbReference type="InParanoid" id="W5J2Y7"/>
<dbReference type="OMA" id="PEHGIHY"/>
<dbReference type="VEuPathDB" id="VectorBase:ADAR2_005475"/>
<feature type="compositionally biased region" description="Polar residues" evidence="3">
    <location>
        <begin position="508"/>
        <end position="528"/>
    </location>
</feature>
<dbReference type="GO" id="GO:0007160">
    <property type="term" value="P:cell-matrix adhesion"/>
    <property type="evidence" value="ECO:0007669"/>
    <property type="project" value="TreeGrafter"/>
</dbReference>
<dbReference type="CDD" id="cd01237">
    <property type="entry name" value="PH_fermitin"/>
    <property type="match status" value="1"/>
</dbReference>
<dbReference type="InterPro" id="IPR040790">
    <property type="entry name" value="Kindlin_2_N"/>
</dbReference>
<reference evidence="5" key="1">
    <citation type="journal article" date="2010" name="BMC Genomics">
        <title>Combination of measures distinguishes pre-miRNAs from other stem-loops in the genome of the newly sequenced Anopheles darlingi.</title>
        <authorList>
            <person name="Mendes N.D."/>
            <person name="Freitas A.T."/>
            <person name="Vasconcelos A.T."/>
            <person name="Sagot M.F."/>
        </authorList>
    </citation>
    <scope>NUCLEOTIDE SEQUENCE</scope>
</reference>
<dbReference type="InterPro" id="IPR011993">
    <property type="entry name" value="PH-like_dom_sf"/>
</dbReference>
<dbReference type="STRING" id="43151.W5J2Y7"/>
<feature type="region of interest" description="Disordered" evidence="3">
    <location>
        <begin position="143"/>
        <end position="163"/>
    </location>
</feature>
<feature type="domain" description="PH" evidence="4">
    <location>
        <begin position="708"/>
        <end position="815"/>
    </location>
</feature>
<evidence type="ECO:0000259" key="4">
    <source>
        <dbReference type="PROSITE" id="PS50003"/>
    </source>
</evidence>
<dbReference type="Gene3D" id="1.20.80.10">
    <property type="match status" value="1"/>
</dbReference>